<gene>
    <name evidence="8" type="primary">lysS</name>
    <name evidence="11" type="ORF">HNQ40_002087</name>
</gene>
<dbReference type="Pfam" id="PF01336">
    <property type="entry name" value="tRNA_anti-codon"/>
    <property type="match status" value="1"/>
</dbReference>
<protein>
    <recommendedName>
        <fullName evidence="8">Lysine--tRNA ligase</fullName>
        <ecNumber evidence="8">6.1.1.6</ecNumber>
    </recommendedName>
    <alternativeName>
        <fullName evidence="8">Lysyl-tRNA synthetase</fullName>
        <shortName evidence="8">LysRS</shortName>
    </alternativeName>
</protein>
<dbReference type="InterPro" id="IPR006195">
    <property type="entry name" value="aa-tRNA-synth_II"/>
</dbReference>
<evidence type="ECO:0000256" key="6">
    <source>
        <dbReference type="ARBA" id="ARBA00023146"/>
    </source>
</evidence>
<dbReference type="Gene3D" id="2.40.50.140">
    <property type="entry name" value="Nucleic acid-binding proteins"/>
    <property type="match status" value="1"/>
</dbReference>
<reference evidence="11 12" key="1">
    <citation type="submission" date="2020-08" db="EMBL/GenBank/DDBJ databases">
        <title>Genomic Encyclopedia of Type Strains, Phase IV (KMG-IV): sequencing the most valuable type-strain genomes for metagenomic binning, comparative biology and taxonomic classification.</title>
        <authorList>
            <person name="Goeker M."/>
        </authorList>
    </citation>
    <scope>NUCLEOTIDE SEQUENCE [LARGE SCALE GENOMIC DNA]</scope>
    <source>
        <strain evidence="11 12">DSM 103725</strain>
    </source>
</reference>
<comment type="similarity">
    <text evidence="1 8">Belongs to the class-II aminoacyl-tRNA synthetase family.</text>
</comment>
<dbReference type="EMBL" id="JACHGY010000001">
    <property type="protein sequence ID" value="MBB6430281.1"/>
    <property type="molecule type" value="Genomic_DNA"/>
</dbReference>
<proteinExistence type="inferred from homology"/>
<dbReference type="AlphaFoldDB" id="A0A7X0H8Y8"/>
<dbReference type="InterPro" id="IPR018149">
    <property type="entry name" value="Lys-tRNA-synth_II_C"/>
</dbReference>
<dbReference type="NCBIfam" id="TIGR00499">
    <property type="entry name" value="lysS_bact"/>
    <property type="match status" value="1"/>
</dbReference>
<keyword evidence="12" id="KW-1185">Reference proteome</keyword>
<keyword evidence="4 8" id="KW-0547">Nucleotide-binding</keyword>
<keyword evidence="3 8" id="KW-0479">Metal-binding</keyword>
<dbReference type="CDD" id="cd00775">
    <property type="entry name" value="LysRS_core"/>
    <property type="match status" value="1"/>
</dbReference>
<evidence type="ECO:0000256" key="8">
    <source>
        <dbReference type="HAMAP-Rule" id="MF_00252"/>
    </source>
</evidence>
<dbReference type="PANTHER" id="PTHR42918:SF15">
    <property type="entry name" value="LYSINE--TRNA LIGASE, CHLOROPLASTIC_MITOCHONDRIAL"/>
    <property type="match status" value="1"/>
</dbReference>
<comment type="subunit">
    <text evidence="8">Homodimer.</text>
</comment>
<evidence type="ECO:0000259" key="10">
    <source>
        <dbReference type="PROSITE" id="PS50862"/>
    </source>
</evidence>
<dbReference type="InterPro" id="IPR004364">
    <property type="entry name" value="Aa-tRNA-synt_II"/>
</dbReference>
<comment type="catalytic activity">
    <reaction evidence="7 8 9">
        <text>tRNA(Lys) + L-lysine + ATP = L-lysyl-tRNA(Lys) + AMP + diphosphate</text>
        <dbReference type="Rhea" id="RHEA:20792"/>
        <dbReference type="Rhea" id="RHEA-COMP:9696"/>
        <dbReference type="Rhea" id="RHEA-COMP:9697"/>
        <dbReference type="ChEBI" id="CHEBI:30616"/>
        <dbReference type="ChEBI" id="CHEBI:32551"/>
        <dbReference type="ChEBI" id="CHEBI:33019"/>
        <dbReference type="ChEBI" id="CHEBI:78442"/>
        <dbReference type="ChEBI" id="CHEBI:78529"/>
        <dbReference type="ChEBI" id="CHEBI:456215"/>
        <dbReference type="EC" id="6.1.1.6"/>
    </reaction>
</comment>
<feature type="binding site" evidence="8">
    <location>
        <position position="444"/>
    </location>
    <ligand>
        <name>Mg(2+)</name>
        <dbReference type="ChEBI" id="CHEBI:18420"/>
        <label>2</label>
    </ligand>
</feature>
<dbReference type="GO" id="GO:0005829">
    <property type="term" value="C:cytosol"/>
    <property type="evidence" value="ECO:0007669"/>
    <property type="project" value="TreeGrafter"/>
</dbReference>
<dbReference type="PRINTS" id="PR00982">
    <property type="entry name" value="TRNASYNTHLYS"/>
</dbReference>
<evidence type="ECO:0000256" key="2">
    <source>
        <dbReference type="ARBA" id="ARBA00022598"/>
    </source>
</evidence>
<dbReference type="SUPFAM" id="SSF55681">
    <property type="entry name" value="Class II aaRS and biotin synthetases"/>
    <property type="match status" value="1"/>
</dbReference>
<keyword evidence="2 8" id="KW-0436">Ligase</keyword>
<dbReference type="InterPro" id="IPR002313">
    <property type="entry name" value="Lys-tRNA-ligase_II"/>
</dbReference>
<keyword evidence="8 9" id="KW-0460">Magnesium</keyword>
<evidence type="ECO:0000313" key="11">
    <source>
        <dbReference type="EMBL" id="MBB6430281.1"/>
    </source>
</evidence>
<dbReference type="GO" id="GO:0000049">
    <property type="term" value="F:tRNA binding"/>
    <property type="evidence" value="ECO:0007669"/>
    <property type="project" value="TreeGrafter"/>
</dbReference>
<comment type="caution">
    <text evidence="11">The sequence shown here is derived from an EMBL/GenBank/DDBJ whole genome shotgun (WGS) entry which is preliminary data.</text>
</comment>
<dbReference type="GO" id="GO:0005524">
    <property type="term" value="F:ATP binding"/>
    <property type="evidence" value="ECO:0007669"/>
    <property type="project" value="UniProtKB-UniRule"/>
</dbReference>
<dbReference type="EC" id="6.1.1.6" evidence="8"/>
<dbReference type="GO" id="GO:0000287">
    <property type="term" value="F:magnesium ion binding"/>
    <property type="evidence" value="ECO:0007669"/>
    <property type="project" value="UniProtKB-UniRule"/>
</dbReference>
<evidence type="ECO:0000256" key="3">
    <source>
        <dbReference type="ARBA" id="ARBA00022723"/>
    </source>
</evidence>
<evidence type="ECO:0000256" key="5">
    <source>
        <dbReference type="ARBA" id="ARBA00022840"/>
    </source>
</evidence>
<feature type="binding site" evidence="8">
    <location>
        <position position="444"/>
    </location>
    <ligand>
        <name>Mg(2+)</name>
        <dbReference type="ChEBI" id="CHEBI:18420"/>
        <label>1</label>
    </ligand>
</feature>
<keyword evidence="8" id="KW-0648">Protein biosynthesis</keyword>
<dbReference type="InterPro" id="IPR012340">
    <property type="entry name" value="NA-bd_OB-fold"/>
</dbReference>
<comment type="subcellular location">
    <subcellularLocation>
        <location evidence="8">Cytoplasm</location>
    </subcellularLocation>
</comment>
<dbReference type="HAMAP" id="MF_00252">
    <property type="entry name" value="Lys_tRNA_synth_class2"/>
    <property type="match status" value="1"/>
</dbReference>
<sequence length="524" mass="58717">MSDPKPEKSDNQLLGDRRNKLKRLRDEFGLDPYGQRTEGLITIADARSRYDAAADEAYKDAEDPAAVEDTRAVVAVAGRVVQHRVMGNLIFLSLRDHSGDVQIAVSKKTVGQPDFGLAKMTDYGDLVTARGALGTTKTGEVSVWAGEGFDVTQDSPAYRITTKSLALPPGKHHGLTDPETRYRKRYVDLYSNPEVMQTMQLRIRIIDAIRDYLRGKGYMEVETPMLQSIHGGAAARPFHTHHNALDIPLTLRIAPELYLKRLLVGGLPKVFEINRNFRNEGISPRHNPEFTMLEAYEAYGNWETMAELVEDMTCTVAEKIFGTLKIEHKNAEGEVTKTIDLSRPWRRVPMAELVEERTGWKFTKEPATPEEIDRLREQNPGKDLKFDGTPAEQLTEVFEKLIEHTLIDPCFVTQVPSVIIPLAKKNVNDPYFADVYELAINGVEISPGYTELNDPAVQEANFREQVGDEDEKQQIDEDFLEALRVGMPPAGGLGLGIDRLVMMLTGAESIRDVILFPLMKPQGD</sequence>
<organism evidence="11 12">
    <name type="scientific">Algisphaera agarilytica</name>
    <dbReference type="NCBI Taxonomy" id="1385975"/>
    <lineage>
        <taxon>Bacteria</taxon>
        <taxon>Pseudomonadati</taxon>
        <taxon>Planctomycetota</taxon>
        <taxon>Phycisphaerae</taxon>
        <taxon>Phycisphaerales</taxon>
        <taxon>Phycisphaeraceae</taxon>
        <taxon>Algisphaera</taxon>
    </lineage>
</organism>
<keyword evidence="5 8" id="KW-0067">ATP-binding</keyword>
<dbReference type="GO" id="GO:0006430">
    <property type="term" value="P:lysyl-tRNA aminoacylation"/>
    <property type="evidence" value="ECO:0007669"/>
    <property type="project" value="UniProtKB-UniRule"/>
</dbReference>
<dbReference type="InterPro" id="IPR004365">
    <property type="entry name" value="NA-bd_OB_tRNA"/>
</dbReference>
<dbReference type="PANTHER" id="PTHR42918">
    <property type="entry name" value="LYSYL-TRNA SYNTHETASE"/>
    <property type="match status" value="1"/>
</dbReference>
<evidence type="ECO:0000313" key="12">
    <source>
        <dbReference type="Proteomes" id="UP000541810"/>
    </source>
</evidence>
<evidence type="ECO:0000256" key="4">
    <source>
        <dbReference type="ARBA" id="ARBA00022741"/>
    </source>
</evidence>
<dbReference type="RefSeq" id="WP_184677809.1">
    <property type="nucleotide sequence ID" value="NZ_JACHGY010000001.1"/>
</dbReference>
<evidence type="ECO:0000256" key="7">
    <source>
        <dbReference type="ARBA" id="ARBA00048573"/>
    </source>
</evidence>
<feature type="binding site" evidence="8">
    <location>
        <position position="437"/>
    </location>
    <ligand>
        <name>Mg(2+)</name>
        <dbReference type="ChEBI" id="CHEBI:18420"/>
        <label>1</label>
    </ligand>
</feature>
<dbReference type="NCBIfam" id="NF001756">
    <property type="entry name" value="PRK00484.1"/>
    <property type="match status" value="1"/>
</dbReference>
<dbReference type="Proteomes" id="UP000541810">
    <property type="component" value="Unassembled WGS sequence"/>
</dbReference>
<dbReference type="PROSITE" id="PS50862">
    <property type="entry name" value="AA_TRNA_LIGASE_II"/>
    <property type="match status" value="1"/>
</dbReference>
<dbReference type="InterPro" id="IPR044136">
    <property type="entry name" value="Lys-tRNA-ligase_II_N"/>
</dbReference>
<keyword evidence="6 8" id="KW-0030">Aminoacyl-tRNA synthetase</keyword>
<evidence type="ECO:0000256" key="1">
    <source>
        <dbReference type="ARBA" id="ARBA00008226"/>
    </source>
</evidence>
<comment type="cofactor">
    <cofactor evidence="8 9">
        <name>Mg(2+)</name>
        <dbReference type="ChEBI" id="CHEBI:18420"/>
    </cofactor>
    <text evidence="8 9">Binds 3 Mg(2+) ions per subunit.</text>
</comment>
<accession>A0A7X0H8Y8</accession>
<keyword evidence="8" id="KW-0963">Cytoplasm</keyword>
<dbReference type="SUPFAM" id="SSF50249">
    <property type="entry name" value="Nucleic acid-binding proteins"/>
    <property type="match status" value="1"/>
</dbReference>
<evidence type="ECO:0000256" key="9">
    <source>
        <dbReference type="RuleBase" id="RU000336"/>
    </source>
</evidence>
<dbReference type="InterPro" id="IPR045864">
    <property type="entry name" value="aa-tRNA-synth_II/BPL/LPL"/>
</dbReference>
<dbReference type="GO" id="GO:0004824">
    <property type="term" value="F:lysine-tRNA ligase activity"/>
    <property type="evidence" value="ECO:0007669"/>
    <property type="project" value="UniProtKB-UniRule"/>
</dbReference>
<name>A0A7X0H8Y8_9BACT</name>
<dbReference type="Gene3D" id="3.30.930.10">
    <property type="entry name" value="Bira Bifunctional Protein, Domain 2"/>
    <property type="match status" value="1"/>
</dbReference>
<dbReference type="Pfam" id="PF00152">
    <property type="entry name" value="tRNA-synt_2"/>
    <property type="match status" value="1"/>
</dbReference>
<feature type="domain" description="Aminoacyl-transfer RNA synthetases class-II family profile" evidence="10">
    <location>
        <begin position="204"/>
        <end position="521"/>
    </location>
</feature>
<dbReference type="CDD" id="cd04322">
    <property type="entry name" value="LysRS_N"/>
    <property type="match status" value="1"/>
</dbReference>